<proteinExistence type="predicted"/>
<protein>
    <submittedName>
        <fullName evidence="1">Uncharacterized protein</fullName>
    </submittedName>
</protein>
<reference evidence="1" key="1">
    <citation type="submission" date="2020-04" db="EMBL/GenBank/DDBJ databases">
        <authorList>
            <person name="Chiriac C."/>
            <person name="Salcher M."/>
            <person name="Ghai R."/>
            <person name="Kavagutti S V."/>
        </authorList>
    </citation>
    <scope>NUCLEOTIDE SEQUENCE</scope>
</reference>
<sequence length="77" mass="9267">MIYLITEIQKDILINSENNYIKFEPIQDINNNYLISENEYYLILGLWYLDECPTELIFIKDLSLSIYEPKIVENLFI</sequence>
<evidence type="ECO:0000313" key="1">
    <source>
        <dbReference type="EMBL" id="CAB4152070.1"/>
    </source>
</evidence>
<gene>
    <name evidence="1" type="ORF">UFOVP600_48</name>
</gene>
<dbReference type="EMBL" id="LR796560">
    <property type="protein sequence ID" value="CAB4152070.1"/>
    <property type="molecule type" value="Genomic_DNA"/>
</dbReference>
<organism evidence="1">
    <name type="scientific">uncultured Caudovirales phage</name>
    <dbReference type="NCBI Taxonomy" id="2100421"/>
    <lineage>
        <taxon>Viruses</taxon>
        <taxon>Duplodnaviria</taxon>
        <taxon>Heunggongvirae</taxon>
        <taxon>Uroviricota</taxon>
        <taxon>Caudoviricetes</taxon>
        <taxon>Peduoviridae</taxon>
        <taxon>Maltschvirus</taxon>
        <taxon>Maltschvirus maltsch</taxon>
    </lineage>
</organism>
<accession>A0A6J5N459</accession>
<name>A0A6J5N459_9CAUD</name>